<dbReference type="EMBL" id="CP036316">
    <property type="protein sequence ID" value="QDT66479.1"/>
    <property type="molecule type" value="Genomic_DNA"/>
</dbReference>
<organism evidence="1 2">
    <name type="scientific">Calycomorphotria hydatis</name>
    <dbReference type="NCBI Taxonomy" id="2528027"/>
    <lineage>
        <taxon>Bacteria</taxon>
        <taxon>Pseudomonadati</taxon>
        <taxon>Planctomycetota</taxon>
        <taxon>Planctomycetia</taxon>
        <taxon>Planctomycetales</taxon>
        <taxon>Planctomycetaceae</taxon>
        <taxon>Calycomorphotria</taxon>
    </lineage>
</organism>
<gene>
    <name evidence="1" type="ORF">V22_37470</name>
</gene>
<reference evidence="1 2" key="1">
    <citation type="submission" date="2019-02" db="EMBL/GenBank/DDBJ databases">
        <title>Deep-cultivation of Planctomycetes and their phenomic and genomic characterization uncovers novel biology.</title>
        <authorList>
            <person name="Wiegand S."/>
            <person name="Jogler M."/>
            <person name="Boedeker C."/>
            <person name="Pinto D."/>
            <person name="Vollmers J."/>
            <person name="Rivas-Marin E."/>
            <person name="Kohn T."/>
            <person name="Peeters S.H."/>
            <person name="Heuer A."/>
            <person name="Rast P."/>
            <person name="Oberbeckmann S."/>
            <person name="Bunk B."/>
            <person name="Jeske O."/>
            <person name="Meyerdierks A."/>
            <person name="Storesund J.E."/>
            <person name="Kallscheuer N."/>
            <person name="Luecker S."/>
            <person name="Lage O.M."/>
            <person name="Pohl T."/>
            <person name="Merkel B.J."/>
            <person name="Hornburger P."/>
            <person name="Mueller R.-W."/>
            <person name="Bruemmer F."/>
            <person name="Labrenz M."/>
            <person name="Spormann A.M."/>
            <person name="Op den Camp H."/>
            <person name="Overmann J."/>
            <person name="Amann R."/>
            <person name="Jetten M.S.M."/>
            <person name="Mascher T."/>
            <person name="Medema M.H."/>
            <person name="Devos D.P."/>
            <person name="Kaster A.-K."/>
            <person name="Ovreas L."/>
            <person name="Rohde M."/>
            <person name="Galperin M.Y."/>
            <person name="Jogler C."/>
        </authorList>
    </citation>
    <scope>NUCLEOTIDE SEQUENCE [LARGE SCALE GENOMIC DNA]</scope>
    <source>
        <strain evidence="1 2">V22</strain>
    </source>
</reference>
<dbReference type="Proteomes" id="UP000319976">
    <property type="component" value="Chromosome"/>
</dbReference>
<evidence type="ECO:0000313" key="1">
    <source>
        <dbReference type="EMBL" id="QDT66479.1"/>
    </source>
</evidence>
<name>A0A517TDN8_9PLAN</name>
<dbReference type="KEGG" id="chya:V22_37470"/>
<protein>
    <submittedName>
        <fullName evidence="1">Thymidylate synthase</fullName>
    </submittedName>
</protein>
<keyword evidence="2" id="KW-1185">Reference proteome</keyword>
<dbReference type="AlphaFoldDB" id="A0A517TDN8"/>
<evidence type="ECO:0000313" key="2">
    <source>
        <dbReference type="Proteomes" id="UP000319976"/>
    </source>
</evidence>
<sequence length="252" mass="28205">MTNTRLLSTDSLSETWLGMLEAVLEEPLGKCGPILAEIRGIEASLPAENLRVRSELDNLLIATPKCVRTEACALTIFPYRLWTRRRDLSHQAFADLCKSELFPRLKKLDRRNRRGVYFERLINFSSEVDQVNEVIDRMTSGIKFRPTGLQMACFDPTKDHSAGRMLGFPCLQQVGVTFEPGGGFSITGFYPTQYVVSRAYGNLLGLSRLGEYLSFRTGCELSRVAIFVTRPLLGIKKKANAIALLSDIKSSC</sequence>
<proteinExistence type="predicted"/>
<accession>A0A517TDN8</accession>